<accession>A0ABX3FI71</accession>
<organism evidence="4 5">
    <name type="scientific">Vibrio panuliri</name>
    <dbReference type="NCBI Taxonomy" id="1381081"/>
    <lineage>
        <taxon>Bacteria</taxon>
        <taxon>Pseudomonadati</taxon>
        <taxon>Pseudomonadota</taxon>
        <taxon>Gammaproteobacteria</taxon>
        <taxon>Vibrionales</taxon>
        <taxon>Vibrionaceae</taxon>
        <taxon>Vibrio</taxon>
    </lineage>
</organism>
<proteinExistence type="predicted"/>
<dbReference type="InterPro" id="IPR029060">
    <property type="entry name" value="PIN-like_dom_sf"/>
</dbReference>
<dbReference type="InterPro" id="IPR020046">
    <property type="entry name" value="5-3_exonucl_a-hlix_arch_N"/>
</dbReference>
<keyword evidence="2" id="KW-0378">Hydrolase</keyword>
<sequence>MSKPFLLLDADWFAYNASAACEKEIKWNDHFWTLHSDINEAICKVEDDIAKVCTDLGSKDFVLCFSDSANWRKEVMPSYKANRLDKRKPLCLYPLIEYLKEKYPYEQRESLEADDIMGILATLPSYQNDRKKIIVSIDKDLLQIPAWHYNPNKDYQEHEVTQEEADRFYLCQAFAGDAVDGFSGCPTIGVETARTLIDEKVIYVPFVHTFKSGKRKGETEHRWQKVTGESQSAWETIVSTYRKHGLSESVALSNARVARICRACDYNFKNKEVKLWQPH</sequence>
<evidence type="ECO:0000256" key="2">
    <source>
        <dbReference type="ARBA" id="ARBA00022801"/>
    </source>
</evidence>
<dbReference type="Gene3D" id="3.40.50.1010">
    <property type="entry name" value="5'-nuclease"/>
    <property type="match status" value="1"/>
</dbReference>
<keyword evidence="1" id="KW-0540">Nuclease</keyword>
<dbReference type="RefSeq" id="WP_075714964.1">
    <property type="nucleotide sequence ID" value="NZ_AP019656.1"/>
</dbReference>
<dbReference type="PANTHER" id="PTHR42646">
    <property type="entry name" value="FLAP ENDONUCLEASE XNI"/>
    <property type="match status" value="1"/>
</dbReference>
<feature type="domain" description="5'-3' exonuclease" evidence="3">
    <location>
        <begin position="3"/>
        <end position="274"/>
    </location>
</feature>
<dbReference type="EMBL" id="MJMH01000172">
    <property type="protein sequence ID" value="OLQ91635.1"/>
    <property type="molecule type" value="Genomic_DNA"/>
</dbReference>
<reference evidence="4 5" key="1">
    <citation type="submission" date="2016-09" db="EMBL/GenBank/DDBJ databases">
        <title>Genomic Taxonomy of the Vibrionaceae.</title>
        <authorList>
            <person name="Gonzalez-Castillo A."/>
            <person name="Gomez-Gil B."/>
            <person name="Enciso-Ibarra K."/>
        </authorList>
    </citation>
    <scope>NUCLEOTIDE SEQUENCE [LARGE SCALE GENOMIC DNA]</scope>
    <source>
        <strain evidence="4 5">CAIM 1902</strain>
    </source>
</reference>
<dbReference type="InterPro" id="IPR038969">
    <property type="entry name" value="FEN"/>
</dbReference>
<evidence type="ECO:0000259" key="3">
    <source>
        <dbReference type="SMART" id="SM00475"/>
    </source>
</evidence>
<dbReference type="SUPFAM" id="SSF88723">
    <property type="entry name" value="PIN domain-like"/>
    <property type="match status" value="1"/>
</dbReference>
<dbReference type="PANTHER" id="PTHR42646:SF2">
    <property type="entry name" value="5'-3' EXONUCLEASE FAMILY PROTEIN"/>
    <property type="match status" value="1"/>
</dbReference>
<keyword evidence="5" id="KW-1185">Reference proteome</keyword>
<dbReference type="Pfam" id="PF02739">
    <property type="entry name" value="5_3_exonuc_N"/>
    <property type="match status" value="1"/>
</dbReference>
<dbReference type="Proteomes" id="UP000186039">
    <property type="component" value="Unassembled WGS sequence"/>
</dbReference>
<protein>
    <recommendedName>
        <fullName evidence="3">5'-3' exonuclease domain-containing protein</fullName>
    </recommendedName>
</protein>
<gene>
    <name evidence="4" type="ORF">BIY20_09540</name>
</gene>
<dbReference type="InterPro" id="IPR002421">
    <property type="entry name" value="5-3_exonuclease"/>
</dbReference>
<name>A0ABX3FI71_9VIBR</name>
<evidence type="ECO:0000256" key="1">
    <source>
        <dbReference type="ARBA" id="ARBA00022722"/>
    </source>
</evidence>
<evidence type="ECO:0000313" key="5">
    <source>
        <dbReference type="Proteomes" id="UP000186039"/>
    </source>
</evidence>
<comment type="caution">
    <text evidence="4">The sequence shown here is derived from an EMBL/GenBank/DDBJ whole genome shotgun (WGS) entry which is preliminary data.</text>
</comment>
<evidence type="ECO:0000313" key="4">
    <source>
        <dbReference type="EMBL" id="OLQ91635.1"/>
    </source>
</evidence>
<dbReference type="SMART" id="SM00475">
    <property type="entry name" value="53EXOc"/>
    <property type="match status" value="1"/>
</dbReference>